<dbReference type="CDD" id="cd02440">
    <property type="entry name" value="AdoMet_MTases"/>
    <property type="match status" value="1"/>
</dbReference>
<keyword evidence="1" id="KW-0862">Zinc</keyword>
<evidence type="ECO:0000259" key="3">
    <source>
        <dbReference type="Pfam" id="PF13649"/>
    </source>
</evidence>
<dbReference type="SUPFAM" id="SSF53335">
    <property type="entry name" value="S-adenosyl-L-methionine-dependent methyltransferases"/>
    <property type="match status" value="1"/>
</dbReference>
<evidence type="ECO:0000256" key="2">
    <source>
        <dbReference type="PIRSR" id="PIRSR018249-2"/>
    </source>
</evidence>
<evidence type="ECO:0000256" key="1">
    <source>
        <dbReference type="PIRSR" id="PIRSR018249-1"/>
    </source>
</evidence>
<dbReference type="GO" id="GO:0046872">
    <property type="term" value="F:metal ion binding"/>
    <property type="evidence" value="ECO:0007669"/>
    <property type="project" value="UniProtKB-KW"/>
</dbReference>
<dbReference type="Gene3D" id="3.40.50.150">
    <property type="entry name" value="Vaccinia Virus protein VP39"/>
    <property type="match status" value="1"/>
</dbReference>
<feature type="binding site" evidence="1">
    <location>
        <position position="22"/>
    </location>
    <ligand>
        <name>Zn(2+)</name>
        <dbReference type="ChEBI" id="CHEBI:29105"/>
    </ligand>
</feature>
<feature type="domain" description="Methyltransferase" evidence="3">
    <location>
        <begin position="101"/>
        <end position="180"/>
    </location>
</feature>
<feature type="binding site" evidence="1">
    <location>
        <position position="25"/>
    </location>
    <ligand>
        <name>Zn(2+)</name>
        <dbReference type="ChEBI" id="CHEBI:29105"/>
    </ligand>
</feature>
<dbReference type="GO" id="GO:0032259">
    <property type="term" value="P:methylation"/>
    <property type="evidence" value="ECO:0007669"/>
    <property type="project" value="UniProtKB-KW"/>
</dbReference>
<dbReference type="EMBL" id="CP116507">
    <property type="protein sequence ID" value="WCG22657.1"/>
    <property type="molecule type" value="Genomic_DNA"/>
</dbReference>
<proteinExistence type="predicted"/>
<dbReference type="GO" id="GO:0008168">
    <property type="term" value="F:methyltransferase activity"/>
    <property type="evidence" value="ECO:0007669"/>
    <property type="project" value="UniProtKB-KW"/>
</dbReference>
<name>A0AAF0BH83_9ENTE</name>
<dbReference type="InterPro" id="IPR041698">
    <property type="entry name" value="Methyltransf_25"/>
</dbReference>
<feature type="binding site" evidence="1">
    <location>
        <position position="43"/>
    </location>
    <ligand>
        <name>Zn(2+)</name>
        <dbReference type="ChEBI" id="CHEBI:29105"/>
    </ligand>
</feature>
<keyword evidence="4" id="KW-0489">Methyltransferase</keyword>
<sequence length="292" mass="33142">MLEKKKTRAARLLKASESILACPKCHATLTMVEDRQLICQEGHTYNLSNKGTVYFPDKAIKNSYDKVMLTHRMKMIQAGLYAPLISSIQEVLATQEVRVLLDAGCGEGSFLAELLPEQSEAAYFGCDLSKEGVELATQHQGDVSWLIADITRLPFQDHSISHILNIFSPSHYEEFQRVLHDEGQVIKVVPREDYLKELRALFFEDDVDKQTYQNTPVKAKFYDSLQVVSDTAMTYSFSIPQALREDAVYMSPLHWSASETARERALKQLPETLTVSVDILIGKKYRKVNKFS</sequence>
<feature type="binding site" evidence="2">
    <location>
        <begin position="107"/>
        <end position="108"/>
    </location>
    <ligand>
        <name>S-adenosyl-L-methionine</name>
        <dbReference type="ChEBI" id="CHEBI:59789"/>
    </ligand>
</feature>
<feature type="binding site" evidence="1">
    <location>
        <position position="39"/>
    </location>
    <ligand>
        <name>Zn(2+)</name>
        <dbReference type="ChEBI" id="CHEBI:29105"/>
    </ligand>
</feature>
<protein>
    <submittedName>
        <fullName evidence="4">Methyltransferase domain-containing protein</fullName>
    </submittedName>
</protein>
<dbReference type="RefSeq" id="WP_272163321.1">
    <property type="nucleotide sequence ID" value="NZ_CP116507.1"/>
</dbReference>
<dbReference type="InterPro" id="IPR016718">
    <property type="entry name" value="rRNA_m1G-MeTrfase_A_prd"/>
</dbReference>
<dbReference type="InterPro" id="IPR029063">
    <property type="entry name" value="SAM-dependent_MTases_sf"/>
</dbReference>
<dbReference type="Proteomes" id="UP001179600">
    <property type="component" value="Chromosome"/>
</dbReference>
<dbReference type="PANTHER" id="PTHR43460">
    <property type="entry name" value="METHYLTRANSFERASE"/>
    <property type="match status" value="1"/>
</dbReference>
<evidence type="ECO:0000313" key="4">
    <source>
        <dbReference type="EMBL" id="WCG22657.1"/>
    </source>
</evidence>
<evidence type="ECO:0000313" key="5">
    <source>
        <dbReference type="Proteomes" id="UP001179600"/>
    </source>
</evidence>
<dbReference type="Pfam" id="PF13649">
    <property type="entry name" value="Methyltransf_25"/>
    <property type="match status" value="1"/>
</dbReference>
<gene>
    <name evidence="4" type="ORF">PML95_09775</name>
</gene>
<keyword evidence="4" id="KW-0808">Transferase</keyword>
<feature type="binding site" evidence="2">
    <location>
        <position position="81"/>
    </location>
    <ligand>
        <name>S-adenosyl-L-methionine</name>
        <dbReference type="ChEBI" id="CHEBI:59789"/>
    </ligand>
</feature>
<reference evidence="4" key="1">
    <citation type="submission" date="2023-01" db="EMBL/GenBank/DDBJ databases">
        <title>Oxazolidinone resistance genes in florfenicol resistant enterococci from beef cattle and veal calves at slaughter.</title>
        <authorList>
            <person name="Biggel M."/>
        </authorList>
    </citation>
    <scope>NUCLEOTIDE SEQUENCE</scope>
    <source>
        <strain evidence="4">K204-1</strain>
    </source>
</reference>
<keyword evidence="1" id="KW-0479">Metal-binding</keyword>
<dbReference type="AlphaFoldDB" id="A0AAF0BH83"/>
<dbReference type="PIRSF" id="PIRSF018249">
    <property type="entry name" value="MyrA_prd"/>
    <property type="match status" value="1"/>
</dbReference>
<organism evidence="4 5">
    <name type="scientific">Vagococcus lutrae</name>
    <dbReference type="NCBI Taxonomy" id="81947"/>
    <lineage>
        <taxon>Bacteria</taxon>
        <taxon>Bacillati</taxon>
        <taxon>Bacillota</taxon>
        <taxon>Bacilli</taxon>
        <taxon>Lactobacillales</taxon>
        <taxon>Enterococcaceae</taxon>
        <taxon>Vagococcus</taxon>
    </lineage>
</organism>
<dbReference type="InterPro" id="IPR052939">
    <property type="entry name" value="23S_rRNA_MeTrnsfrase_RlmA"/>
</dbReference>
<dbReference type="PANTHER" id="PTHR43460:SF1">
    <property type="entry name" value="METHYLTRANSFERASE TYPE 11 DOMAIN-CONTAINING PROTEIN"/>
    <property type="match status" value="1"/>
</dbReference>
<keyword evidence="2" id="KW-0949">S-adenosyl-L-methionine</keyword>
<feature type="binding site" evidence="2">
    <location>
        <position position="194"/>
    </location>
    <ligand>
        <name>S-adenosyl-L-methionine</name>
        <dbReference type="ChEBI" id="CHEBI:59789"/>
    </ligand>
</feature>
<accession>A0AAF0BH83</accession>